<protein>
    <submittedName>
        <fullName evidence="3">Fumarylacetoacetate hydrolase family protein</fullName>
    </submittedName>
</protein>
<dbReference type="Pfam" id="PF01557">
    <property type="entry name" value="FAA_hydrolase"/>
    <property type="match status" value="1"/>
</dbReference>
<keyword evidence="1" id="KW-0479">Metal-binding</keyword>
<dbReference type="InterPro" id="IPR036663">
    <property type="entry name" value="Fumarylacetoacetase_C_sf"/>
</dbReference>
<proteinExistence type="predicted"/>
<evidence type="ECO:0000313" key="3">
    <source>
        <dbReference type="EMBL" id="CAA6829915.1"/>
    </source>
</evidence>
<dbReference type="GO" id="GO:0018773">
    <property type="term" value="F:acetylpyruvate hydrolase activity"/>
    <property type="evidence" value="ECO:0007669"/>
    <property type="project" value="TreeGrafter"/>
</dbReference>
<dbReference type="GO" id="GO:0046872">
    <property type="term" value="F:metal ion binding"/>
    <property type="evidence" value="ECO:0007669"/>
    <property type="project" value="UniProtKB-KW"/>
</dbReference>
<name>A0A6S6U656_9BACT</name>
<dbReference type="EMBL" id="CACVAQ010000525">
    <property type="protein sequence ID" value="CAA6829915.1"/>
    <property type="molecule type" value="Genomic_DNA"/>
</dbReference>
<dbReference type="InterPro" id="IPR011234">
    <property type="entry name" value="Fumarylacetoacetase-like_C"/>
</dbReference>
<evidence type="ECO:0000259" key="2">
    <source>
        <dbReference type="Pfam" id="PF01557"/>
    </source>
</evidence>
<evidence type="ECO:0000256" key="1">
    <source>
        <dbReference type="ARBA" id="ARBA00022723"/>
    </source>
</evidence>
<dbReference type="SUPFAM" id="SSF56529">
    <property type="entry name" value="FAH"/>
    <property type="match status" value="1"/>
</dbReference>
<gene>
    <name evidence="3" type="ORF">HELGO_WM25974</name>
</gene>
<dbReference type="AlphaFoldDB" id="A0A6S6U656"/>
<reference evidence="3" key="1">
    <citation type="submission" date="2020-01" db="EMBL/GenBank/DDBJ databases">
        <authorList>
            <person name="Meier V. D."/>
            <person name="Meier V D."/>
        </authorList>
    </citation>
    <scope>NUCLEOTIDE SEQUENCE</scope>
    <source>
        <strain evidence="3">HLG_WM_MAG_10</strain>
    </source>
</reference>
<dbReference type="Gene3D" id="3.90.850.10">
    <property type="entry name" value="Fumarylacetoacetase-like, C-terminal domain"/>
    <property type="match status" value="1"/>
</dbReference>
<keyword evidence="3" id="KW-0378">Hydrolase</keyword>
<dbReference type="PANTHER" id="PTHR11820:SF7">
    <property type="entry name" value="ACYLPYRUVASE FAHD1, MITOCHONDRIAL"/>
    <property type="match status" value="1"/>
</dbReference>
<sequence>MKIICVGRNYAAHAAELNNPVPQTPLLFLKPDTAQLLDGYPLFYPAFTKDLHYEVEVLLKICKNGKHITPEFASDYYNQVSVGIDFTARDVQRECKEKGHPWEIAKAWNHSAAIGRFVPIEDVKNDTGAIDFSLTKNGETVQQGITSDMITSFDDLIVYISKYFMLLRGDVIFTGTPKGVGPVQIGDRLEGFIGKQSLLNCSIK</sequence>
<dbReference type="PANTHER" id="PTHR11820">
    <property type="entry name" value="ACYLPYRUVASE"/>
    <property type="match status" value="1"/>
</dbReference>
<feature type="domain" description="Fumarylacetoacetase-like C-terminal" evidence="2">
    <location>
        <begin position="2"/>
        <end position="190"/>
    </location>
</feature>
<organism evidence="3">
    <name type="scientific">uncultured Aureispira sp</name>
    <dbReference type="NCBI Taxonomy" id="1331704"/>
    <lineage>
        <taxon>Bacteria</taxon>
        <taxon>Pseudomonadati</taxon>
        <taxon>Bacteroidota</taxon>
        <taxon>Saprospiria</taxon>
        <taxon>Saprospirales</taxon>
        <taxon>Saprospiraceae</taxon>
        <taxon>Aureispira</taxon>
        <taxon>environmental samples</taxon>
    </lineage>
</organism>
<accession>A0A6S6U656</accession>